<dbReference type="EMBL" id="BEYU01000149">
    <property type="protein sequence ID" value="GBG33266.1"/>
    <property type="molecule type" value="Genomic_DNA"/>
</dbReference>
<dbReference type="InterPro" id="IPR000048">
    <property type="entry name" value="IQ_motif_EF-hand-BS"/>
</dbReference>
<dbReference type="AlphaFoldDB" id="A0A2R5GQV4"/>
<evidence type="ECO:0000313" key="4">
    <source>
        <dbReference type="Proteomes" id="UP000241890"/>
    </source>
</evidence>
<feature type="compositionally biased region" description="Low complexity" evidence="2">
    <location>
        <begin position="603"/>
        <end position="619"/>
    </location>
</feature>
<feature type="compositionally biased region" description="Basic residues" evidence="2">
    <location>
        <begin position="534"/>
        <end position="543"/>
    </location>
</feature>
<dbReference type="PROSITE" id="PS50096">
    <property type="entry name" value="IQ"/>
    <property type="match status" value="2"/>
</dbReference>
<protein>
    <submittedName>
        <fullName evidence="3">Unconventional myosin-Va</fullName>
    </submittedName>
</protein>
<dbReference type="Gene3D" id="1.20.5.190">
    <property type="match status" value="1"/>
</dbReference>
<evidence type="ECO:0000256" key="2">
    <source>
        <dbReference type="SAM" id="MobiDB-lite"/>
    </source>
</evidence>
<dbReference type="SMART" id="SM00015">
    <property type="entry name" value="IQ"/>
    <property type="match status" value="4"/>
</dbReference>
<feature type="compositionally biased region" description="Low complexity" evidence="2">
    <location>
        <begin position="432"/>
        <end position="444"/>
    </location>
</feature>
<evidence type="ECO:0000313" key="3">
    <source>
        <dbReference type="EMBL" id="GBG33266.1"/>
    </source>
</evidence>
<comment type="caution">
    <text evidence="3">The sequence shown here is derived from an EMBL/GenBank/DDBJ whole genome shotgun (WGS) entry which is preliminary data.</text>
</comment>
<keyword evidence="1" id="KW-0175">Coiled coil</keyword>
<dbReference type="InParanoid" id="A0A2R5GQV4"/>
<accession>A0A2R5GQV4</accession>
<reference evidence="3 4" key="1">
    <citation type="submission" date="2017-12" db="EMBL/GenBank/DDBJ databases">
        <title>Sequencing, de novo assembly and annotation of complete genome of a new Thraustochytrid species, strain FCC1311.</title>
        <authorList>
            <person name="Sedici K."/>
            <person name="Godart F."/>
            <person name="Aiese Cigliano R."/>
            <person name="Sanseverino W."/>
            <person name="Barakat M."/>
            <person name="Ortet P."/>
            <person name="Marechal E."/>
            <person name="Cagnac O."/>
            <person name="Amato A."/>
        </authorList>
    </citation>
    <scope>NUCLEOTIDE SEQUENCE [LARGE SCALE GENOMIC DNA]</scope>
</reference>
<keyword evidence="4" id="KW-1185">Reference proteome</keyword>
<organism evidence="3 4">
    <name type="scientific">Hondaea fermentalgiana</name>
    <dbReference type="NCBI Taxonomy" id="2315210"/>
    <lineage>
        <taxon>Eukaryota</taxon>
        <taxon>Sar</taxon>
        <taxon>Stramenopiles</taxon>
        <taxon>Bigyra</taxon>
        <taxon>Labyrinthulomycetes</taxon>
        <taxon>Thraustochytrida</taxon>
        <taxon>Thraustochytriidae</taxon>
        <taxon>Hondaea</taxon>
    </lineage>
</organism>
<name>A0A2R5GQV4_9STRA</name>
<feature type="compositionally biased region" description="Acidic residues" evidence="2">
    <location>
        <begin position="646"/>
        <end position="669"/>
    </location>
</feature>
<sequence length="755" mass="86982">MSLAKNHVFGMYKDTSLEAATRRKTLERKRAALEEQRLEEAERRVREKDREEREASALALKMKLRQLDRQKRQMEMEMRRDAATMVQQTWRTWRDWKRSCVALLTLDSILVMQRAARMWLSKRELQLRVLVLHTRCAVHAQRIVRGFFARKEAALRHSRREKAALSAQALWRGFTDRRLARAERHRVCAICLQCAFRSFQARERASAMLIYRNRRSAEALERDLMAFEDALTRTLENQKREQACMEIEDIASKRWRAELRKQQADQDGIILLPWRRKKSDFGGLVAEQRRERRKARARAEKLKAAEQERIAQQRRASMLRIEKERQMALRKALRKKEKEREALLEARVQEERAAAASAAAAAAGVAASILQPEKDAAIPTQTKDVAMESAAPTIDAARQTSVAHRAQVVPARRASLQRQQGCEPTAPTLVKSAPTAASEASLAEASKETRKRLQALIEENEREQREIRAAAKKRMASFKQRDQARLEKIRKQAARRARAEQAEARQRKALDAIKQQEKQERRLQLAAEHERQRQSRLKRVAQQKRKEKEEQKRLEEQHLREEEERKEDMRKKAETLRKRIARKHAAPQTDHDVDPATNESVASSRSSQSLLSSSRSLSSGGALFERLIEEGTNSPPASTTSADDASSYDDEDFEFDDDDDAQDEADFENELMHDRKQTAKHSLQKNDDKNNNIGDAKTRNASHKSPSTLPSTDVLEFDPTDNDDFKRNAAARVIQLAFLRYSLAALQLEDSPRGH</sequence>
<dbReference type="Proteomes" id="UP000241890">
    <property type="component" value="Unassembled WGS sequence"/>
</dbReference>
<evidence type="ECO:0000256" key="1">
    <source>
        <dbReference type="SAM" id="Coils"/>
    </source>
</evidence>
<gene>
    <name evidence="3" type="ORF">FCC1311_094902</name>
</gene>
<feature type="coiled-coil region" evidence="1">
    <location>
        <begin position="16"/>
        <end position="84"/>
    </location>
</feature>
<feature type="region of interest" description="Disordered" evidence="2">
    <location>
        <begin position="469"/>
        <end position="719"/>
    </location>
</feature>
<feature type="region of interest" description="Disordered" evidence="2">
    <location>
        <begin position="413"/>
        <end position="447"/>
    </location>
</feature>
<proteinExistence type="predicted"/>
<feature type="compositionally biased region" description="Basic and acidic residues" evidence="2">
    <location>
        <begin position="544"/>
        <end position="577"/>
    </location>
</feature>
<feature type="compositionally biased region" description="Basic and acidic residues" evidence="2">
    <location>
        <begin position="497"/>
        <end position="533"/>
    </location>
</feature>
<feature type="compositionally biased region" description="Polar residues" evidence="2">
    <location>
        <begin position="631"/>
        <end position="640"/>
    </location>
</feature>
<feature type="compositionally biased region" description="Basic and acidic residues" evidence="2">
    <location>
        <begin position="479"/>
        <end position="490"/>
    </location>
</feature>
<dbReference type="Pfam" id="PF00612">
    <property type="entry name" value="IQ"/>
    <property type="match status" value="3"/>
</dbReference>
<feature type="coiled-coil region" evidence="1">
    <location>
        <begin position="285"/>
        <end position="354"/>
    </location>
</feature>